<dbReference type="Proteomes" id="UP000005147">
    <property type="component" value="Unassembled WGS sequence"/>
</dbReference>
<dbReference type="EMBL" id="AGZE01000033">
    <property type="protein sequence ID" value="EKB54301.1"/>
    <property type="molecule type" value="Genomic_DNA"/>
</dbReference>
<name>K1LI64_9LACT</name>
<evidence type="ECO:0008006" key="3">
    <source>
        <dbReference type="Google" id="ProtNLM"/>
    </source>
</evidence>
<dbReference type="HOGENOM" id="CLU_103779_0_0_9"/>
<sequence length="241" mass="28177">MNESKQNNRYQIEENGRRLATIKTYRNQYHLRNCYIRFDLNDHEKIIDPSILQSIADEQKCPLQAMIASSETQKANFLKEQGFKKVRVCYELEVEKDDLFVTEPFQEIKILKANRGDADYLSCCEMLFEYYKVTHEAINPLTSPFEEFIELIPDEVLYSKDNDIIQHAAFVEDDEIAYVSSIDENTFARFVLTVVNMLFEVYPSIIFEADNTDWVAMTLKNLFNVASTVTFDTWIYESSGN</sequence>
<keyword evidence="2" id="KW-1185">Reference proteome</keyword>
<dbReference type="RefSeq" id="WP_006701872.1">
    <property type="nucleotide sequence ID" value="NZ_JH932301.1"/>
</dbReference>
<accession>K1LI64</accession>
<evidence type="ECO:0000313" key="1">
    <source>
        <dbReference type="EMBL" id="EKB54301.1"/>
    </source>
</evidence>
<organism evidence="1 2">
    <name type="scientific">Falseniella ignava CCUG 37419</name>
    <dbReference type="NCBI Taxonomy" id="883112"/>
    <lineage>
        <taxon>Bacteria</taxon>
        <taxon>Bacillati</taxon>
        <taxon>Bacillota</taxon>
        <taxon>Bacilli</taxon>
        <taxon>Lactobacillales</taxon>
        <taxon>Aerococcaceae</taxon>
        <taxon>Falseniella</taxon>
    </lineage>
</organism>
<evidence type="ECO:0000313" key="2">
    <source>
        <dbReference type="Proteomes" id="UP000005147"/>
    </source>
</evidence>
<reference evidence="1 2" key="1">
    <citation type="submission" date="2012-07" db="EMBL/GenBank/DDBJ databases">
        <title>The Genome Sequence of Facklamia ignava CCUG 37419.</title>
        <authorList>
            <consortium name="The Broad Institute Genome Sequencing Platform"/>
            <person name="Earl A."/>
            <person name="Ward D."/>
            <person name="Feldgarden M."/>
            <person name="Gevers D."/>
            <person name="Huys G."/>
            <person name="Walker B."/>
            <person name="Young S.K."/>
            <person name="Zeng Q."/>
            <person name="Gargeya S."/>
            <person name="Fitzgerald M."/>
            <person name="Haas B."/>
            <person name="Abouelleil A."/>
            <person name="Alvarado L."/>
            <person name="Arachchi H.M."/>
            <person name="Berlin A.M."/>
            <person name="Chapman S.B."/>
            <person name="Goldberg J."/>
            <person name="Griggs A."/>
            <person name="Gujja S."/>
            <person name="Hansen M."/>
            <person name="Howarth C."/>
            <person name="Imamovic A."/>
            <person name="Larimer J."/>
            <person name="McCowen C."/>
            <person name="Montmayeur A."/>
            <person name="Murphy C."/>
            <person name="Neiman D."/>
            <person name="Pearson M."/>
            <person name="Priest M."/>
            <person name="Roberts A."/>
            <person name="Saif S."/>
            <person name="Shea T."/>
            <person name="Sisk P."/>
            <person name="Sykes S."/>
            <person name="Wortman J."/>
            <person name="Nusbaum C."/>
            <person name="Birren B."/>
        </authorList>
    </citation>
    <scope>NUCLEOTIDE SEQUENCE [LARGE SCALE GENOMIC DNA]</scope>
    <source>
        <strain evidence="1 2">CCUG 37419</strain>
    </source>
</reference>
<dbReference type="eggNOG" id="ENOG5032SQP">
    <property type="taxonomic scope" value="Bacteria"/>
</dbReference>
<proteinExistence type="predicted"/>
<gene>
    <name evidence="1" type="ORF">HMPREF9707_01229</name>
</gene>
<dbReference type="AlphaFoldDB" id="K1LI64"/>
<protein>
    <recommendedName>
        <fullName evidence="3">GNAT family acetyltransferase</fullName>
    </recommendedName>
</protein>
<dbReference type="STRING" id="883112.HMPREF9707_01229"/>
<dbReference type="PATRIC" id="fig|883112.3.peg.1222"/>
<comment type="caution">
    <text evidence="1">The sequence shown here is derived from an EMBL/GenBank/DDBJ whole genome shotgun (WGS) entry which is preliminary data.</text>
</comment>